<feature type="region of interest" description="Disordered" evidence="1">
    <location>
        <begin position="119"/>
        <end position="160"/>
    </location>
</feature>
<evidence type="ECO:0000313" key="4">
    <source>
        <dbReference type="Proteomes" id="UP001370348"/>
    </source>
</evidence>
<accession>A0ABZ2M6T0</accession>
<gene>
    <name evidence="3" type="ORF">LZC94_13240</name>
</gene>
<sequence length="298" mass="31466">MKKSLLAPGHRRDTVQRRTSSPAFGRPFGGVFGTACARLLRDRRGASAVEYVLLLVAVLLPTVAAFRVLGERTSAAADLSGAYFLVGGVFPAPPIPPTGPGGADPRVPEPGGMKCFHEVCGSPPNSPPTRSLDPAPAPDPTEADTVPATPEIPADLQKVADDTFKAGSDKYWREQGYKSRPNTVCKLTLPNGESFFGKAGRKPEPGQPYPPWHSDLKAKLDAADKGQRAPWHGNCAENEAITEALNKGYSADDLKGATAVCVLVRKDDNPKYGSHQPACVSCEGVLGAYGITPPPCAK</sequence>
<evidence type="ECO:0000256" key="1">
    <source>
        <dbReference type="SAM" id="MobiDB-lite"/>
    </source>
</evidence>
<reference evidence="3 4" key="1">
    <citation type="submission" date="2021-12" db="EMBL/GenBank/DDBJ databases">
        <title>Discovery of the Pendulisporaceae a myxobacterial family with distinct sporulation behavior and unique specialized metabolism.</title>
        <authorList>
            <person name="Garcia R."/>
            <person name="Popoff A."/>
            <person name="Bader C.D."/>
            <person name="Loehr J."/>
            <person name="Walesch S."/>
            <person name="Walt C."/>
            <person name="Boldt J."/>
            <person name="Bunk B."/>
            <person name="Haeckl F.J.F.P.J."/>
            <person name="Gunesch A.P."/>
            <person name="Birkelbach J."/>
            <person name="Nuebel U."/>
            <person name="Pietschmann T."/>
            <person name="Bach T."/>
            <person name="Mueller R."/>
        </authorList>
    </citation>
    <scope>NUCLEOTIDE SEQUENCE [LARGE SCALE GENOMIC DNA]</scope>
    <source>
        <strain evidence="3 4">MSr11954</strain>
    </source>
</reference>
<feature type="transmembrane region" description="Helical" evidence="2">
    <location>
        <begin position="48"/>
        <end position="69"/>
    </location>
</feature>
<keyword evidence="2" id="KW-0472">Membrane</keyword>
<dbReference type="Pfam" id="PF14431">
    <property type="entry name" value="YwqJ-deaminase"/>
    <property type="match status" value="1"/>
</dbReference>
<evidence type="ECO:0000313" key="3">
    <source>
        <dbReference type="EMBL" id="WXB18214.1"/>
    </source>
</evidence>
<evidence type="ECO:0000256" key="2">
    <source>
        <dbReference type="SAM" id="Phobius"/>
    </source>
</evidence>
<keyword evidence="4" id="KW-1185">Reference proteome</keyword>
<proteinExistence type="predicted"/>
<dbReference type="RefSeq" id="WP_394827856.1">
    <property type="nucleotide sequence ID" value="NZ_CP089984.1"/>
</dbReference>
<feature type="region of interest" description="Disordered" evidence="1">
    <location>
        <begin position="1"/>
        <end position="22"/>
    </location>
</feature>
<dbReference type="Proteomes" id="UP001370348">
    <property type="component" value="Chromosome"/>
</dbReference>
<keyword evidence="2" id="KW-0812">Transmembrane</keyword>
<organism evidence="3 4">
    <name type="scientific">Pendulispora albinea</name>
    <dbReference type="NCBI Taxonomy" id="2741071"/>
    <lineage>
        <taxon>Bacteria</taxon>
        <taxon>Pseudomonadati</taxon>
        <taxon>Myxococcota</taxon>
        <taxon>Myxococcia</taxon>
        <taxon>Myxococcales</taxon>
        <taxon>Sorangiineae</taxon>
        <taxon>Pendulisporaceae</taxon>
        <taxon>Pendulispora</taxon>
    </lineage>
</organism>
<dbReference type="EMBL" id="CP089984">
    <property type="protein sequence ID" value="WXB18214.1"/>
    <property type="molecule type" value="Genomic_DNA"/>
</dbReference>
<dbReference type="InterPro" id="IPR025968">
    <property type="entry name" value="YwqJ_deaminase"/>
</dbReference>
<name>A0ABZ2M6T0_9BACT</name>
<keyword evidence="2" id="KW-1133">Transmembrane helix</keyword>
<protein>
    <submittedName>
        <fullName evidence="3">Uncharacterized protein</fullName>
    </submittedName>
</protein>